<feature type="region of interest" description="Disordered" evidence="8">
    <location>
        <begin position="262"/>
        <end position="281"/>
    </location>
</feature>
<dbReference type="InterPro" id="IPR049899">
    <property type="entry name" value="Znf_C2HC_C3H"/>
</dbReference>
<proteinExistence type="predicted"/>
<feature type="compositionally biased region" description="Low complexity" evidence="8">
    <location>
        <begin position="78"/>
        <end position="92"/>
    </location>
</feature>
<dbReference type="EMBL" id="JAEHOD010000018">
    <property type="protein sequence ID" value="KAG2448271.1"/>
    <property type="molecule type" value="Genomic_DNA"/>
</dbReference>
<keyword evidence="11" id="KW-1185">Reference proteome</keyword>
<dbReference type="SMART" id="SM00734">
    <property type="entry name" value="ZnF_Rad18"/>
    <property type="match status" value="4"/>
</dbReference>
<dbReference type="GO" id="GO:0006281">
    <property type="term" value="P:DNA repair"/>
    <property type="evidence" value="ECO:0007669"/>
    <property type="project" value="UniProtKB-KW"/>
</dbReference>
<keyword evidence="1" id="KW-0479">Metal-binding</keyword>
<evidence type="ECO:0000256" key="2">
    <source>
        <dbReference type="ARBA" id="ARBA00022737"/>
    </source>
</evidence>
<feature type="domain" description="C2HC/C3H-type" evidence="9">
    <location>
        <begin position="935"/>
        <end position="964"/>
    </location>
</feature>
<feature type="domain" description="C2HC/C3H-type" evidence="9">
    <location>
        <begin position="475"/>
        <end position="504"/>
    </location>
</feature>
<dbReference type="PANTHER" id="PTHR13555">
    <property type="entry name" value="C2H2 ZINC FINGER CGI-62-RELATED"/>
    <property type="match status" value="1"/>
</dbReference>
<evidence type="ECO:0000259" key="9">
    <source>
        <dbReference type="PROSITE" id="PS52027"/>
    </source>
</evidence>
<dbReference type="Proteomes" id="UP000613740">
    <property type="component" value="Unassembled WGS sequence"/>
</dbReference>
<dbReference type="AlphaFoldDB" id="A0A835WIY1"/>
<evidence type="ECO:0000256" key="4">
    <source>
        <dbReference type="ARBA" id="ARBA00022771"/>
    </source>
</evidence>
<sequence>MDYGSSAYSTVTLGNGFGGLARNHSLARSSSLRNSTGSIGNAGGGGQFTFDSPAGAGRGSGGGGHGGYGGAGAGPGPGYRANGLDPYGRPSSGRGGGSMQQWGGGGFGVSGGGMGTGRVSNSGGGVPLYSGAGGMVAGTTQRRPSTSGGWEAAMSAAGKVPLTQRLAQVKAVYAAAKFNRSLDSVLRSGSSATRPEVRAAAATTARPGISGGGARPQTPTRREGQRPMGFTCYLCGQQYGSQSLMKHIPQCQKKWVMVESQKPRKEQRPLPPMPPELESGELPYTTEGIEEFNQRMYGYWDKVSLVACPICARTFRPDAFERHAKVCTPDNPGGPLGPNKHAPPPGARPGTSGGQQPTSSLGRGGAAAGGGGGGGGGGGYGAPSSPSGMPPRREGQRPMGFTCYLCGQQYGSQSLMKHIPQCQKKWVMVESQKPRKEQRPLPPMPPELESGELPTTAAGIEEFNQRMYGYWDKVSLVACPICARTFRPDAFERHAKVCTPDNPGGPLGPNKHAPPPGARPGAASPARPKSGYGGGGGGGGGGSGGGTPPRREGERPRAYVCYLCGQQFGSQSLKIHIPQCYEKWLKVEANKLPKERKQPPPPPPELDQPLPTDSAGIDEFNSKMFAYYNGVSLYPCPHCGRTMRPEALKSHMKACTAEKPMARPGAGAGGGGGGGVGGGGGGAARGGYGAAGEYDDGGGAELEACGNCGRKMRPDALVKHQRTCTPSKPMKPVRPAGGGGGGGGGAAASSGASGGYDDGGGDDGDAGPEPPRANYNLPPDAGGGGYYGDEGEEPRVQCGTCGRSFLPHAYEKHSRVCAKVFAGKRKVFNSAAKRVAGTEAAGYFNPRTAAPPSPARPSPPAGPAPSGAGGRPRAGGGRPGGGAGAGGGGGNQPAWKAKSNALRQAMAEMRKVSAALARGEDIRNIPHVPSAPDPSLVRCPCCGRRFNAQAAERHIPRCGDIQAKPKFLKAGTGGAGKGAPDSKPLPRW</sequence>
<protein>
    <recommendedName>
        <fullName evidence="9">C2HC/C3H-type domain-containing protein</fullName>
    </recommendedName>
</protein>
<dbReference type="InterPro" id="IPR026319">
    <property type="entry name" value="ZC2HC1A/B-like"/>
</dbReference>
<evidence type="ECO:0000256" key="6">
    <source>
        <dbReference type="ARBA" id="ARBA00023204"/>
    </source>
</evidence>
<evidence type="ECO:0000313" key="11">
    <source>
        <dbReference type="Proteomes" id="UP000613740"/>
    </source>
</evidence>
<feature type="compositionally biased region" description="Gly residues" evidence="8">
    <location>
        <begin position="93"/>
        <end position="119"/>
    </location>
</feature>
<evidence type="ECO:0000256" key="7">
    <source>
        <dbReference type="PROSITE-ProRule" id="PRU01371"/>
    </source>
</evidence>
<feature type="region of interest" description="Disordered" evidence="8">
    <location>
        <begin position="843"/>
        <end position="902"/>
    </location>
</feature>
<evidence type="ECO:0000256" key="5">
    <source>
        <dbReference type="ARBA" id="ARBA00022833"/>
    </source>
</evidence>
<organism evidence="10 11">
    <name type="scientific">Chlamydomonas schloesseri</name>
    <dbReference type="NCBI Taxonomy" id="2026947"/>
    <lineage>
        <taxon>Eukaryota</taxon>
        <taxon>Viridiplantae</taxon>
        <taxon>Chlorophyta</taxon>
        <taxon>core chlorophytes</taxon>
        <taxon>Chlorophyceae</taxon>
        <taxon>CS clade</taxon>
        <taxon>Chlamydomonadales</taxon>
        <taxon>Chlamydomonadaceae</taxon>
        <taxon>Chlamydomonas</taxon>
    </lineage>
</organism>
<feature type="domain" description="C2HC/C3H-type" evidence="9">
    <location>
        <begin position="794"/>
        <end position="823"/>
    </location>
</feature>
<dbReference type="OrthoDB" id="265955at2759"/>
<name>A0A835WIY1_9CHLO</name>
<feature type="compositionally biased region" description="Low complexity" evidence="8">
    <location>
        <begin position="519"/>
        <end position="530"/>
    </location>
</feature>
<keyword evidence="6" id="KW-0234">DNA repair</keyword>
<dbReference type="Pfam" id="PF13913">
    <property type="entry name" value="zf-C2HC_2"/>
    <property type="match status" value="9"/>
</dbReference>
<evidence type="ECO:0000256" key="3">
    <source>
        <dbReference type="ARBA" id="ARBA00022763"/>
    </source>
</evidence>
<dbReference type="GO" id="GO:0003677">
    <property type="term" value="F:DNA binding"/>
    <property type="evidence" value="ECO:0007669"/>
    <property type="project" value="InterPro"/>
</dbReference>
<accession>A0A835WIY1</accession>
<feature type="region of interest" description="Disordered" evidence="8">
    <location>
        <begin position="500"/>
        <end position="553"/>
    </location>
</feature>
<feature type="domain" description="C2HC/C3H-type" evidence="9">
    <location>
        <begin position="557"/>
        <end position="586"/>
    </location>
</feature>
<feature type="compositionally biased region" description="Gly residues" evidence="8">
    <location>
        <begin position="56"/>
        <end position="77"/>
    </location>
</feature>
<evidence type="ECO:0000256" key="8">
    <source>
        <dbReference type="SAM" id="MobiDB-lite"/>
    </source>
</evidence>
<feature type="compositionally biased region" description="Gly residues" evidence="8">
    <location>
        <begin position="531"/>
        <end position="547"/>
    </location>
</feature>
<feature type="region of interest" description="Disordered" evidence="8">
    <location>
        <begin position="329"/>
        <end position="394"/>
    </location>
</feature>
<keyword evidence="2" id="KW-0677">Repeat</keyword>
<feature type="compositionally biased region" description="Pro residues" evidence="8">
    <location>
        <begin position="849"/>
        <end position="863"/>
    </location>
</feature>
<feature type="region of interest" description="Disordered" evidence="8">
    <location>
        <begin position="189"/>
        <end position="225"/>
    </location>
</feature>
<comment type="caution">
    <text evidence="10">The sequence shown here is derived from an EMBL/GenBank/DDBJ whole genome shotgun (WGS) entry which is preliminary data.</text>
</comment>
<reference evidence="10" key="1">
    <citation type="journal article" date="2020" name="bioRxiv">
        <title>Comparative genomics of Chlamydomonas.</title>
        <authorList>
            <person name="Craig R.J."/>
            <person name="Hasan A.R."/>
            <person name="Ness R.W."/>
            <person name="Keightley P.D."/>
        </authorList>
    </citation>
    <scope>NUCLEOTIDE SEQUENCE</scope>
    <source>
        <strain evidence="10">CCAP 11/173</strain>
    </source>
</reference>
<dbReference type="PANTHER" id="PTHR13555:SF36">
    <property type="entry name" value="ZINC FINGER C2HC DOMAIN-CONTAINING PROTEIN 1B"/>
    <property type="match status" value="1"/>
</dbReference>
<keyword evidence="5" id="KW-0862">Zinc</keyword>
<feature type="region of interest" description="Disordered" evidence="8">
    <location>
        <begin position="719"/>
        <end position="790"/>
    </location>
</feature>
<feature type="domain" description="C2HC/C3H-type" evidence="9">
    <location>
        <begin position="632"/>
        <end position="661"/>
    </location>
</feature>
<evidence type="ECO:0000313" key="10">
    <source>
        <dbReference type="EMBL" id="KAG2448271.1"/>
    </source>
</evidence>
<gene>
    <name evidence="10" type="ORF">HYH02_006855</name>
</gene>
<feature type="domain" description="C2HC/C3H-type" evidence="9">
    <location>
        <begin position="304"/>
        <end position="333"/>
    </location>
</feature>
<dbReference type="GO" id="GO:0008270">
    <property type="term" value="F:zinc ion binding"/>
    <property type="evidence" value="ECO:0007669"/>
    <property type="project" value="UniProtKB-KW"/>
</dbReference>
<feature type="compositionally biased region" description="Gly residues" evidence="8">
    <location>
        <begin position="736"/>
        <end position="758"/>
    </location>
</feature>
<dbReference type="Gene3D" id="3.30.160.60">
    <property type="entry name" value="Classic Zinc Finger"/>
    <property type="match status" value="4"/>
</dbReference>
<keyword evidence="4 7" id="KW-0863">Zinc-finger</keyword>
<feature type="region of interest" description="Disordered" evidence="8">
    <location>
        <begin position="593"/>
        <end position="613"/>
    </location>
</feature>
<dbReference type="InterPro" id="IPR006642">
    <property type="entry name" value="Rad18_UBZ4"/>
</dbReference>
<dbReference type="PROSITE" id="PS52027">
    <property type="entry name" value="ZF_C2HC_C3H"/>
    <property type="match status" value="6"/>
</dbReference>
<keyword evidence="3" id="KW-0227">DNA damage</keyword>
<feature type="compositionally biased region" description="Gly residues" evidence="8">
    <location>
        <begin position="867"/>
        <end position="891"/>
    </location>
</feature>
<feature type="region of interest" description="Disordered" evidence="8">
    <location>
        <begin position="31"/>
        <end position="119"/>
    </location>
</feature>
<feature type="compositionally biased region" description="Gly residues" evidence="8">
    <location>
        <begin position="362"/>
        <end position="381"/>
    </location>
</feature>
<evidence type="ECO:0000256" key="1">
    <source>
        <dbReference type="ARBA" id="ARBA00022723"/>
    </source>
</evidence>
<feature type="region of interest" description="Disordered" evidence="8">
    <location>
        <begin position="967"/>
        <end position="988"/>
    </location>
</feature>